<dbReference type="RefSeq" id="WP_165760219.1">
    <property type="nucleotide sequence ID" value="NZ_LWBP01000100.1"/>
</dbReference>
<dbReference type="InterPro" id="IPR024079">
    <property type="entry name" value="MetalloPept_cat_dom_sf"/>
</dbReference>
<proteinExistence type="predicted"/>
<dbReference type="AlphaFoldDB" id="A0A1V9FZ21"/>
<dbReference type="Pfam" id="PF14521">
    <property type="entry name" value="Aspzincin_M35"/>
    <property type="match status" value="1"/>
</dbReference>
<dbReference type="Gene3D" id="3.40.390.10">
    <property type="entry name" value="Collagenase (Catalytic Domain)"/>
    <property type="match status" value="1"/>
</dbReference>
<dbReference type="EMBL" id="LWBP01000100">
    <property type="protein sequence ID" value="OQP63582.1"/>
    <property type="molecule type" value="Genomic_DNA"/>
</dbReference>
<reference evidence="3" key="1">
    <citation type="submission" date="2016-04" db="EMBL/GenBank/DDBJ databases">
        <authorList>
            <person name="Chen L."/>
            <person name="Zhuang W."/>
            <person name="Wang G."/>
        </authorList>
    </citation>
    <scope>NUCLEOTIDE SEQUENCE [LARGE SCALE GENOMIC DNA]</scope>
    <source>
        <strain evidence="3">208</strain>
    </source>
</reference>
<gene>
    <name evidence="2" type="ORF">A4R26_16520</name>
</gene>
<accession>A0A1V9FZ21</accession>
<dbReference type="InterPro" id="IPR029463">
    <property type="entry name" value="Lys_MEP"/>
</dbReference>
<dbReference type="SUPFAM" id="SSF55486">
    <property type="entry name" value="Metalloproteases ('zincins'), catalytic domain"/>
    <property type="match status" value="1"/>
</dbReference>
<comment type="caution">
    <text evidence="2">The sequence shown here is derived from an EMBL/GenBank/DDBJ whole genome shotgun (WGS) entry which is preliminary data.</text>
</comment>
<evidence type="ECO:0000313" key="3">
    <source>
        <dbReference type="Proteomes" id="UP000192276"/>
    </source>
</evidence>
<dbReference type="STRING" id="550983.A4R26_16520"/>
<dbReference type="SMART" id="SM01351">
    <property type="entry name" value="Aspzincin_M35"/>
    <property type="match status" value="1"/>
</dbReference>
<evidence type="ECO:0000313" key="2">
    <source>
        <dbReference type="EMBL" id="OQP63582.1"/>
    </source>
</evidence>
<dbReference type="Proteomes" id="UP000192276">
    <property type="component" value="Unassembled WGS sequence"/>
</dbReference>
<keyword evidence="3" id="KW-1185">Reference proteome</keyword>
<name>A0A1V9FZ21_9BACT</name>
<dbReference type="GO" id="GO:0004222">
    <property type="term" value="F:metalloendopeptidase activity"/>
    <property type="evidence" value="ECO:0007669"/>
    <property type="project" value="InterPro"/>
</dbReference>
<sequence>MASGGGVNIPQPPKPPNHYWNDWWKDFSNDYFTDPGKLATIKNALQNAYNLLAIRLLELQTWNPAHKAYFKRHFGRDDNAAKKIIEKRVKKEMSIIKRWLQNDNYKKQIFEGKKSGWAHVYKTDLGFDVFLDAKFWNSPQMGPDSQAGAIIHELSHFQNVGNTTDFDKYGNKVYGIPRVRRLISSDANQALRHADAFEYYIEGSF</sequence>
<feature type="domain" description="Lysine-specific metallo-endopeptidase" evidence="1">
    <location>
        <begin position="57"/>
        <end position="202"/>
    </location>
</feature>
<organism evidence="2 3">
    <name type="scientific">Niastella populi</name>
    <dbReference type="NCBI Taxonomy" id="550983"/>
    <lineage>
        <taxon>Bacteria</taxon>
        <taxon>Pseudomonadati</taxon>
        <taxon>Bacteroidota</taxon>
        <taxon>Chitinophagia</taxon>
        <taxon>Chitinophagales</taxon>
        <taxon>Chitinophagaceae</taxon>
        <taxon>Niastella</taxon>
    </lineage>
</organism>
<evidence type="ECO:0000259" key="1">
    <source>
        <dbReference type="SMART" id="SM01351"/>
    </source>
</evidence>
<protein>
    <recommendedName>
        <fullName evidence="1">Lysine-specific metallo-endopeptidase domain-containing protein</fullName>
    </recommendedName>
</protein>